<dbReference type="Pfam" id="PF13247">
    <property type="entry name" value="Fer4_11"/>
    <property type="match status" value="1"/>
</dbReference>
<dbReference type="OrthoDB" id="9789030at2"/>
<name>A0A1M5ABK9_9BACT</name>
<dbReference type="GO" id="GO:0045333">
    <property type="term" value="P:cellular respiration"/>
    <property type="evidence" value="ECO:0007669"/>
    <property type="project" value="InterPro"/>
</dbReference>
<dbReference type="Proteomes" id="UP000184076">
    <property type="component" value="Unassembled WGS sequence"/>
</dbReference>
<evidence type="ECO:0000259" key="7">
    <source>
        <dbReference type="Pfam" id="PF13247"/>
    </source>
</evidence>
<keyword evidence="3" id="KW-0479">Metal-binding</keyword>
<evidence type="ECO:0000256" key="1">
    <source>
        <dbReference type="ARBA" id="ARBA00004196"/>
    </source>
</evidence>
<accession>A0A1M5ABK9</accession>
<evidence type="ECO:0000256" key="3">
    <source>
        <dbReference type="ARBA" id="ARBA00022723"/>
    </source>
</evidence>
<dbReference type="SUPFAM" id="SSF54862">
    <property type="entry name" value="4Fe-4S ferredoxins"/>
    <property type="match status" value="1"/>
</dbReference>
<evidence type="ECO:0000256" key="4">
    <source>
        <dbReference type="ARBA" id="ARBA00022737"/>
    </source>
</evidence>
<comment type="subcellular location">
    <subcellularLocation>
        <location evidence="1">Cell envelope</location>
    </subcellularLocation>
</comment>
<keyword evidence="5" id="KW-0408">Iron</keyword>
<keyword evidence="6" id="KW-0411">Iron-sulfur</keyword>
<keyword evidence="2" id="KW-0004">4Fe-4S</keyword>
<evidence type="ECO:0000256" key="6">
    <source>
        <dbReference type="ARBA" id="ARBA00023014"/>
    </source>
</evidence>
<organism evidence="8 9">
    <name type="scientific">Desulfacinum infernum DSM 9756</name>
    <dbReference type="NCBI Taxonomy" id="1121391"/>
    <lineage>
        <taxon>Bacteria</taxon>
        <taxon>Pseudomonadati</taxon>
        <taxon>Thermodesulfobacteriota</taxon>
        <taxon>Syntrophobacteria</taxon>
        <taxon>Syntrophobacterales</taxon>
        <taxon>Syntrophobacteraceae</taxon>
        <taxon>Desulfacinum</taxon>
    </lineage>
</organism>
<dbReference type="InterPro" id="IPR017896">
    <property type="entry name" value="4Fe4S_Fe-S-bd"/>
</dbReference>
<keyword evidence="4" id="KW-0677">Repeat</keyword>
<sequence>MAGMSFLVDTSRCTACRGCQIACKNWNQNGAGMTKNLGTHQNPPDLDGNTFKLVRFSEHLKDGKPVWYFFADQCRHCIEPPCKDAIQGYVDGGVIHDEETGAVVYTEKTKGVPVDEVRASCPYDIPRAKDDGTVVKCTMCIDRVRNGLKPACVKVCPTGAMNFGTRDEMMALAQERLAALKGKFPKAQLLDPDDVRTLYLVTDDPALYHPYAVAGVRPGISRKLALRKLFFAPARNVAKGLRMG</sequence>
<evidence type="ECO:0000313" key="9">
    <source>
        <dbReference type="Proteomes" id="UP000184076"/>
    </source>
</evidence>
<dbReference type="PIRSF" id="PIRSF036298">
    <property type="entry name" value="FDH_4Fe4S"/>
    <property type="match status" value="1"/>
</dbReference>
<dbReference type="CDD" id="cd10559">
    <property type="entry name" value="W-FDH"/>
    <property type="match status" value="1"/>
</dbReference>
<dbReference type="GO" id="GO:0030313">
    <property type="term" value="C:cell envelope"/>
    <property type="evidence" value="ECO:0007669"/>
    <property type="project" value="UniProtKB-SubCell"/>
</dbReference>
<protein>
    <submittedName>
        <fullName evidence="8">Formate dehydrogenase iron-sulfur subunit</fullName>
    </submittedName>
</protein>
<dbReference type="EMBL" id="FQVB01000014">
    <property type="protein sequence ID" value="SHF27639.1"/>
    <property type="molecule type" value="Genomic_DNA"/>
</dbReference>
<keyword evidence="9" id="KW-1185">Reference proteome</keyword>
<evidence type="ECO:0000256" key="5">
    <source>
        <dbReference type="ARBA" id="ARBA00023004"/>
    </source>
</evidence>
<feature type="domain" description="4Fe-4S ferredoxin-type" evidence="7">
    <location>
        <begin position="66"/>
        <end position="166"/>
    </location>
</feature>
<dbReference type="GO" id="GO:0051539">
    <property type="term" value="F:4 iron, 4 sulfur cluster binding"/>
    <property type="evidence" value="ECO:0007669"/>
    <property type="project" value="UniProtKB-KW"/>
</dbReference>
<dbReference type="PANTHER" id="PTHR43545">
    <property type="entry name" value="FORMATE DEHYDROGENASE, NITRATE-INDUCIBLE, IRON-SULFUR SUBUNIT"/>
    <property type="match status" value="1"/>
</dbReference>
<dbReference type="STRING" id="1121391.SAMN02745206_01659"/>
<dbReference type="GO" id="GO:0046872">
    <property type="term" value="F:metal ion binding"/>
    <property type="evidence" value="ECO:0007669"/>
    <property type="project" value="UniProtKB-KW"/>
</dbReference>
<dbReference type="Gene3D" id="3.30.70.20">
    <property type="match status" value="2"/>
</dbReference>
<dbReference type="PANTHER" id="PTHR43545:SF4">
    <property type="entry name" value="IRON-SULFUR PROTEIN"/>
    <property type="match status" value="1"/>
</dbReference>
<dbReference type="InterPro" id="IPR051555">
    <property type="entry name" value="FDH_Electron_Transfer_Unit"/>
</dbReference>
<dbReference type="RefSeq" id="WP_073038528.1">
    <property type="nucleotide sequence ID" value="NZ_FQVB01000014.1"/>
</dbReference>
<dbReference type="AlphaFoldDB" id="A0A1M5ABK9"/>
<evidence type="ECO:0000313" key="8">
    <source>
        <dbReference type="EMBL" id="SHF27639.1"/>
    </source>
</evidence>
<reference evidence="9" key="1">
    <citation type="submission" date="2016-11" db="EMBL/GenBank/DDBJ databases">
        <authorList>
            <person name="Varghese N."/>
            <person name="Submissions S."/>
        </authorList>
    </citation>
    <scope>NUCLEOTIDE SEQUENCE [LARGE SCALE GENOMIC DNA]</scope>
    <source>
        <strain evidence="9">DSM 9756</strain>
    </source>
</reference>
<gene>
    <name evidence="8" type="ORF">SAMN02745206_01659</name>
</gene>
<evidence type="ECO:0000256" key="2">
    <source>
        <dbReference type="ARBA" id="ARBA00022485"/>
    </source>
</evidence>
<proteinExistence type="predicted"/>
<dbReference type="GO" id="GO:0015944">
    <property type="term" value="P:formate oxidation"/>
    <property type="evidence" value="ECO:0007669"/>
    <property type="project" value="InterPro"/>
</dbReference>
<dbReference type="InterPro" id="IPR014603">
    <property type="entry name" value="Formate_DH_Fe-S_su"/>
</dbReference>